<evidence type="ECO:0000256" key="1">
    <source>
        <dbReference type="ARBA" id="ARBA00023015"/>
    </source>
</evidence>
<evidence type="ECO:0000256" key="2">
    <source>
        <dbReference type="ARBA" id="ARBA00023125"/>
    </source>
</evidence>
<evidence type="ECO:0000313" key="5">
    <source>
        <dbReference type="EMBL" id="SFF22690.1"/>
    </source>
</evidence>
<dbReference type="Pfam" id="PF12833">
    <property type="entry name" value="HTH_18"/>
    <property type="match status" value="1"/>
</dbReference>
<accession>A0A1I2GZV5</accession>
<dbReference type="Proteomes" id="UP000199400">
    <property type="component" value="Unassembled WGS sequence"/>
</dbReference>
<sequence length="266" mass="28614">MRRLNEPQVAGVIAEAFAIRASTATRSSLHAQHGAALFVGLDADVVVGEPGRTPIAGRAVVVAPDRAHAAVSPGPTLGMLFDPERMPHVAAFARAGDGAFALTGRLGARVREAALAQRAAIFEASTLAGIAEETAAMFAASRDRDVDHEWPRRLDRRVAAVARRLREPHVDHGQTSLRVDVGDAHLRALFARDVGLPMRTYRLWHRLLRALRRLAETDATAAAHAAGFADLAHFSRTCRRMLGYTPTVLRRGELSTAANAPSLRPA</sequence>
<dbReference type="GO" id="GO:0043565">
    <property type="term" value="F:sequence-specific DNA binding"/>
    <property type="evidence" value="ECO:0007669"/>
    <property type="project" value="InterPro"/>
</dbReference>
<gene>
    <name evidence="5" type="ORF">SAMN02745121_07616</name>
</gene>
<keyword evidence="2 5" id="KW-0238">DNA-binding</keyword>
<dbReference type="AlphaFoldDB" id="A0A1I2GZV5"/>
<name>A0A1I2GZV5_9BACT</name>
<dbReference type="InterPro" id="IPR018060">
    <property type="entry name" value="HTH_AraC"/>
</dbReference>
<dbReference type="EMBL" id="FOMX01000036">
    <property type="protein sequence ID" value="SFF22690.1"/>
    <property type="molecule type" value="Genomic_DNA"/>
</dbReference>
<reference evidence="6" key="1">
    <citation type="submission" date="2016-10" db="EMBL/GenBank/DDBJ databases">
        <authorList>
            <person name="Varghese N."/>
            <person name="Submissions S."/>
        </authorList>
    </citation>
    <scope>NUCLEOTIDE SEQUENCE [LARGE SCALE GENOMIC DNA]</scope>
    <source>
        <strain evidence="6">ATCC 25963</strain>
    </source>
</reference>
<keyword evidence="6" id="KW-1185">Reference proteome</keyword>
<dbReference type="SUPFAM" id="SSF46689">
    <property type="entry name" value="Homeodomain-like"/>
    <property type="match status" value="1"/>
</dbReference>
<dbReference type="Gene3D" id="1.10.10.60">
    <property type="entry name" value="Homeodomain-like"/>
    <property type="match status" value="1"/>
</dbReference>
<dbReference type="InterPro" id="IPR009057">
    <property type="entry name" value="Homeodomain-like_sf"/>
</dbReference>
<feature type="domain" description="HTH araC/xylS-type" evidence="4">
    <location>
        <begin position="155"/>
        <end position="252"/>
    </location>
</feature>
<dbReference type="PANTHER" id="PTHR46796">
    <property type="entry name" value="HTH-TYPE TRANSCRIPTIONAL ACTIVATOR RHAS-RELATED"/>
    <property type="match status" value="1"/>
</dbReference>
<dbReference type="InterPro" id="IPR050204">
    <property type="entry name" value="AraC_XylS_family_regulators"/>
</dbReference>
<dbReference type="PROSITE" id="PS01124">
    <property type="entry name" value="HTH_ARAC_FAMILY_2"/>
    <property type="match status" value="1"/>
</dbReference>
<evidence type="ECO:0000259" key="4">
    <source>
        <dbReference type="PROSITE" id="PS01124"/>
    </source>
</evidence>
<dbReference type="GO" id="GO:0003700">
    <property type="term" value="F:DNA-binding transcription factor activity"/>
    <property type="evidence" value="ECO:0007669"/>
    <property type="project" value="InterPro"/>
</dbReference>
<evidence type="ECO:0000313" key="6">
    <source>
        <dbReference type="Proteomes" id="UP000199400"/>
    </source>
</evidence>
<organism evidence="5 6">
    <name type="scientific">Nannocystis exedens</name>
    <dbReference type="NCBI Taxonomy" id="54"/>
    <lineage>
        <taxon>Bacteria</taxon>
        <taxon>Pseudomonadati</taxon>
        <taxon>Myxococcota</taxon>
        <taxon>Polyangia</taxon>
        <taxon>Nannocystales</taxon>
        <taxon>Nannocystaceae</taxon>
        <taxon>Nannocystis</taxon>
    </lineage>
</organism>
<keyword evidence="1" id="KW-0805">Transcription regulation</keyword>
<keyword evidence="3" id="KW-0804">Transcription</keyword>
<evidence type="ECO:0000256" key="3">
    <source>
        <dbReference type="ARBA" id="ARBA00023163"/>
    </source>
</evidence>
<protein>
    <submittedName>
        <fullName evidence="5">AraC-type DNA-binding protein</fullName>
    </submittedName>
</protein>
<proteinExistence type="predicted"/>
<dbReference type="STRING" id="54.SAMN02745121_07616"/>
<dbReference type="SMART" id="SM00342">
    <property type="entry name" value="HTH_ARAC"/>
    <property type="match status" value="1"/>
</dbReference>
<dbReference type="RefSeq" id="WP_245913649.1">
    <property type="nucleotide sequence ID" value="NZ_FOMX01000036.1"/>
</dbReference>